<gene>
    <name evidence="2" type="ORF">Agabi119p4_5864</name>
</gene>
<feature type="region of interest" description="Disordered" evidence="1">
    <location>
        <begin position="20"/>
        <end position="45"/>
    </location>
</feature>
<proteinExistence type="predicted"/>
<feature type="compositionally biased region" description="Low complexity" evidence="1">
    <location>
        <begin position="21"/>
        <end position="33"/>
    </location>
</feature>
<reference evidence="2 3" key="1">
    <citation type="journal article" name="Sci. Rep.">
        <title>Telomere-to-telomere assembled and centromere annotated genomes of the two main subspecies of the button mushroom Agaricus bisporus reveal especially polymorphic chromosome ends.</title>
        <authorList>
            <person name="Sonnenberg A.S.M."/>
            <person name="Sedaghat-Telgerd N."/>
            <person name="Lavrijssen B."/>
            <person name="Ohm R.A."/>
            <person name="Hendrickx P.M."/>
            <person name="Scholtmeijer K."/>
            <person name="Baars J.J.P."/>
            <person name="van Peer A."/>
        </authorList>
    </citation>
    <scope>NUCLEOTIDE SEQUENCE [LARGE SCALE GENOMIC DNA]</scope>
    <source>
        <strain evidence="2 3">H119_p4</strain>
    </source>
</reference>
<accession>A0A8H7KGU2</accession>
<evidence type="ECO:0000313" key="2">
    <source>
        <dbReference type="EMBL" id="KAF7773697.1"/>
    </source>
</evidence>
<sequence>MLLASSLCGYPAGLMGGMRGSSLAHSSSPSLASKTHCPPEAGSFRALPDDPAYQSAVLAQLYLPSADFLDSTVEEGQ</sequence>
<protein>
    <submittedName>
        <fullName evidence="2">Uncharacterized protein</fullName>
    </submittedName>
</protein>
<evidence type="ECO:0000256" key="1">
    <source>
        <dbReference type="SAM" id="MobiDB-lite"/>
    </source>
</evidence>
<organism evidence="2 3">
    <name type="scientific">Agaricus bisporus var. burnettii</name>
    <dbReference type="NCBI Taxonomy" id="192524"/>
    <lineage>
        <taxon>Eukaryota</taxon>
        <taxon>Fungi</taxon>
        <taxon>Dikarya</taxon>
        <taxon>Basidiomycota</taxon>
        <taxon>Agaricomycotina</taxon>
        <taxon>Agaricomycetes</taxon>
        <taxon>Agaricomycetidae</taxon>
        <taxon>Agaricales</taxon>
        <taxon>Agaricineae</taxon>
        <taxon>Agaricaceae</taxon>
        <taxon>Agaricus</taxon>
    </lineage>
</organism>
<comment type="caution">
    <text evidence="2">The sequence shown here is derived from an EMBL/GenBank/DDBJ whole genome shotgun (WGS) entry which is preliminary data.</text>
</comment>
<dbReference type="AlphaFoldDB" id="A0A8H7KGU2"/>
<dbReference type="Proteomes" id="UP000629468">
    <property type="component" value="Unassembled WGS sequence"/>
</dbReference>
<evidence type="ECO:0000313" key="3">
    <source>
        <dbReference type="Proteomes" id="UP000629468"/>
    </source>
</evidence>
<dbReference type="EMBL" id="JABXXO010000007">
    <property type="protein sequence ID" value="KAF7773697.1"/>
    <property type="molecule type" value="Genomic_DNA"/>
</dbReference>
<name>A0A8H7KGU2_AGABI</name>